<comment type="caution">
    <text evidence="1">The sequence shown here is derived from an EMBL/GenBank/DDBJ whole genome shotgun (WGS) entry which is preliminary data.</text>
</comment>
<keyword evidence="2" id="KW-1185">Reference proteome</keyword>
<organism evidence="1 2">
    <name type="scientific">Favolaschia claudopus</name>
    <dbReference type="NCBI Taxonomy" id="2862362"/>
    <lineage>
        <taxon>Eukaryota</taxon>
        <taxon>Fungi</taxon>
        <taxon>Dikarya</taxon>
        <taxon>Basidiomycota</taxon>
        <taxon>Agaricomycotina</taxon>
        <taxon>Agaricomycetes</taxon>
        <taxon>Agaricomycetidae</taxon>
        <taxon>Agaricales</taxon>
        <taxon>Marasmiineae</taxon>
        <taxon>Mycenaceae</taxon>
        <taxon>Favolaschia</taxon>
    </lineage>
</organism>
<reference evidence="1 2" key="1">
    <citation type="journal article" date="2024" name="J Genomics">
        <title>Draft genome sequencing and assembly of Favolaschia claudopus CIRM-BRFM 2984 isolated from oak limbs.</title>
        <authorList>
            <person name="Navarro D."/>
            <person name="Drula E."/>
            <person name="Chaduli D."/>
            <person name="Cazenave R."/>
            <person name="Ahrendt S."/>
            <person name="Wang J."/>
            <person name="Lipzen A."/>
            <person name="Daum C."/>
            <person name="Barry K."/>
            <person name="Grigoriev I.V."/>
            <person name="Favel A."/>
            <person name="Rosso M.N."/>
            <person name="Martin F."/>
        </authorList>
    </citation>
    <scope>NUCLEOTIDE SEQUENCE [LARGE SCALE GENOMIC DNA]</scope>
    <source>
        <strain evidence="1 2">CIRM-BRFM 2984</strain>
    </source>
</reference>
<protein>
    <submittedName>
        <fullName evidence="1">Uncharacterized protein</fullName>
    </submittedName>
</protein>
<dbReference type="Proteomes" id="UP001362999">
    <property type="component" value="Unassembled WGS sequence"/>
</dbReference>
<gene>
    <name evidence="1" type="ORF">R3P38DRAFT_3219227</name>
</gene>
<dbReference type="EMBL" id="JAWWNJ010000089">
    <property type="protein sequence ID" value="KAK7000329.1"/>
    <property type="molecule type" value="Genomic_DNA"/>
</dbReference>
<proteinExistence type="predicted"/>
<name>A0AAW0A2P7_9AGAR</name>
<accession>A0AAW0A2P7</accession>
<evidence type="ECO:0000313" key="2">
    <source>
        <dbReference type="Proteomes" id="UP001362999"/>
    </source>
</evidence>
<sequence length="164" mass="18585">MKIYHNSTSTRLPLTVVTLEQTLQNAPPKYITISLRYRLFSLFNFLRHRPPKQNPFSAQRLLPRGKLPLPPFSLVPQLAPGPNLESQHLGAGRNFLFPEIICFPATQELVVPRVIHPYPAPIPHPHALPNAHHICLTFCFCRWRCRARWDADLLSAISTGVGIA</sequence>
<evidence type="ECO:0000313" key="1">
    <source>
        <dbReference type="EMBL" id="KAK7000329.1"/>
    </source>
</evidence>
<dbReference type="AlphaFoldDB" id="A0AAW0A2P7"/>